<dbReference type="EMBL" id="BAAARY010000006">
    <property type="protein sequence ID" value="GAA2520605.1"/>
    <property type="molecule type" value="Genomic_DNA"/>
</dbReference>
<sequence>MSDVSDNPLQPPWLNAPPVEPYPFEDTYDLRSGPDLHPSLLGLLPYVGLWRGRGRGGYPTIEDFDYGQEIRISHDGRPFLSFESRAWVLDEQSRPVRPAGRESGWLRPVIRDGKTSDEVEALLSTPTGIFELYVGRLDGLKLELTTDVVLRTATAKEVTAGHRLFGIVEGALLYAHEMGAVGHPLGPHLSARLLRVGG</sequence>
<comment type="domain">
    <text evidence="1">Forms a 10-stranded antiparallel beta-barrel structure able to accommodate a hydrophobic ligand in its interior. In fact, this fold hosts the heme group, which is located in a wide surface cleft.</text>
</comment>
<evidence type="ECO:0000259" key="2">
    <source>
        <dbReference type="Pfam" id="PF08768"/>
    </source>
</evidence>
<name>A0ABP6AQG1_9ACTN</name>
<dbReference type="Gene3D" id="2.40.128.20">
    <property type="match status" value="1"/>
</dbReference>
<dbReference type="EC" id="5.99.-.-" evidence="1"/>
<dbReference type="SUPFAM" id="SSF50814">
    <property type="entry name" value="Lipocalins"/>
    <property type="match status" value="1"/>
</dbReference>
<feature type="binding site" description="axial binding residue" evidence="1">
    <location>
        <position position="188"/>
    </location>
    <ligand>
        <name>heme b</name>
        <dbReference type="ChEBI" id="CHEBI:60344"/>
    </ligand>
    <ligandPart>
        <name>Fe</name>
        <dbReference type="ChEBI" id="CHEBI:18248"/>
    </ligandPart>
</feature>
<dbReference type="HAMAP" id="MF_01297">
    <property type="entry name" value="nitrobindin"/>
    <property type="match status" value="1"/>
</dbReference>
<reference evidence="4" key="1">
    <citation type="journal article" date="2019" name="Int. J. Syst. Evol. Microbiol.">
        <title>The Global Catalogue of Microorganisms (GCM) 10K type strain sequencing project: providing services to taxonomists for standard genome sequencing and annotation.</title>
        <authorList>
            <consortium name="The Broad Institute Genomics Platform"/>
            <consortium name="The Broad Institute Genome Sequencing Center for Infectious Disease"/>
            <person name="Wu L."/>
            <person name="Ma J."/>
        </authorList>
    </citation>
    <scope>NUCLEOTIDE SEQUENCE [LARGE SCALE GENOMIC DNA]</scope>
    <source>
        <strain evidence="4">JCM 3367</strain>
    </source>
</reference>
<feature type="binding site" evidence="1">
    <location>
        <position position="156"/>
    </location>
    <ligand>
        <name>heme b</name>
        <dbReference type="ChEBI" id="CHEBI:60344"/>
    </ligand>
</feature>
<dbReference type="PANTHER" id="PTHR15854:SF4">
    <property type="entry name" value="PEROXYNITRITE ISOMERASE THAP4"/>
    <property type="match status" value="1"/>
</dbReference>
<keyword evidence="1" id="KW-0413">Isomerase</keyword>
<comment type="pathway">
    <text evidence="1">Nitrogen metabolism.</text>
</comment>
<feature type="short sequence motif" description="GXWXGXG" evidence="1">
    <location>
        <begin position="48"/>
        <end position="54"/>
    </location>
</feature>
<keyword evidence="1" id="KW-0479">Metal-binding</keyword>
<dbReference type="InterPro" id="IPR045165">
    <property type="entry name" value="Nitrobindin"/>
</dbReference>
<evidence type="ECO:0000256" key="1">
    <source>
        <dbReference type="HAMAP-Rule" id="MF_01297"/>
    </source>
</evidence>
<comment type="catalytic activity">
    <reaction evidence="1">
        <text>peroxynitrite = nitrate</text>
        <dbReference type="Rhea" id="RHEA:63116"/>
        <dbReference type="ChEBI" id="CHEBI:17632"/>
        <dbReference type="ChEBI" id="CHEBI:25941"/>
    </reaction>
</comment>
<comment type="cofactor">
    <cofactor evidence="1">
        <name>heme b</name>
        <dbReference type="ChEBI" id="CHEBI:60344"/>
    </cofactor>
    <text evidence="1">Binds 1 heme b group per subunit, that coordinates a highly solvent-exposed Fe(III) atom.</text>
</comment>
<dbReference type="Pfam" id="PF08768">
    <property type="entry name" value="THAP4_heme-bd"/>
    <property type="match status" value="1"/>
</dbReference>
<dbReference type="CDD" id="cd07828">
    <property type="entry name" value="lipocalin_heme-bd-THAP4-like"/>
    <property type="match status" value="1"/>
</dbReference>
<accession>A0ABP6AQG1</accession>
<comment type="caution">
    <text evidence="3">The sequence shown here is derived from an EMBL/GenBank/DDBJ whole genome shotgun (WGS) entry which is preliminary data.</text>
</comment>
<dbReference type="PANTHER" id="PTHR15854">
    <property type="entry name" value="THAP4 PROTEIN"/>
    <property type="match status" value="1"/>
</dbReference>
<comment type="similarity">
    <text evidence="1">Belongs to the nitrobindin family.</text>
</comment>
<feature type="binding site" evidence="1">
    <location>
        <position position="60"/>
    </location>
    <ligand>
        <name>heme b</name>
        <dbReference type="ChEBI" id="CHEBI:60344"/>
    </ligand>
</feature>
<keyword evidence="1" id="KW-0349">Heme</keyword>
<dbReference type="InterPro" id="IPR022939">
    <property type="entry name" value="Nb(III)_bact/plant"/>
</dbReference>
<gene>
    <name evidence="3" type="ORF">GCM10010201_17750</name>
</gene>
<proteinExistence type="inferred from homology"/>
<keyword evidence="4" id="KW-1185">Reference proteome</keyword>
<evidence type="ECO:0000313" key="4">
    <source>
        <dbReference type="Proteomes" id="UP001499978"/>
    </source>
</evidence>
<keyword evidence="1" id="KW-0408">Iron</keyword>
<feature type="domain" description="THAP4-like heme-binding" evidence="2">
    <location>
        <begin position="40"/>
        <end position="195"/>
    </location>
</feature>
<dbReference type="InterPro" id="IPR014878">
    <property type="entry name" value="THAP4-like_heme-bd"/>
</dbReference>
<comment type="function">
    <text evidence="1">Heme-binding protein able to scavenge peroxynitrite and to protect free L-tyrosine against peroxynitrite-mediated nitration, by acting as a peroxynitrite isomerase that converts peroxynitrite to nitrate. Therefore, this protein likely plays a role in peroxynitrite sensing and in the detoxification of reactive nitrogen and oxygen species (RNS and ROS, respectively). Is able to bind nitric oxide (NO) in vitro, but may act as a sensor of peroxynitrite levels in vivo.</text>
</comment>
<organism evidence="3 4">
    <name type="scientific">Pilimelia columellifera subsp. columellifera</name>
    <dbReference type="NCBI Taxonomy" id="706583"/>
    <lineage>
        <taxon>Bacteria</taxon>
        <taxon>Bacillati</taxon>
        <taxon>Actinomycetota</taxon>
        <taxon>Actinomycetes</taxon>
        <taxon>Micromonosporales</taxon>
        <taxon>Micromonosporaceae</taxon>
        <taxon>Pilimelia</taxon>
    </lineage>
</organism>
<protein>
    <recommendedName>
        <fullName evidence="1">Peroxynitrite isomerase</fullName>
        <ecNumber evidence="1">5.99.-.-</ecNumber>
    </recommendedName>
    <alternativeName>
        <fullName evidence="1">Ferric nitrobindin</fullName>
        <shortName evidence="1">Nb(III)</shortName>
    </alternativeName>
</protein>
<dbReference type="InterPro" id="IPR012674">
    <property type="entry name" value="Calycin"/>
</dbReference>
<dbReference type="Proteomes" id="UP001499978">
    <property type="component" value="Unassembled WGS sequence"/>
</dbReference>
<evidence type="ECO:0000313" key="3">
    <source>
        <dbReference type="EMBL" id="GAA2520605.1"/>
    </source>
</evidence>